<feature type="region of interest" description="Disordered" evidence="1">
    <location>
        <begin position="200"/>
        <end position="221"/>
    </location>
</feature>
<dbReference type="AlphaFoldDB" id="A0A225VLY4"/>
<evidence type="ECO:0000313" key="2">
    <source>
        <dbReference type="EMBL" id="OWZ06571.1"/>
    </source>
</evidence>
<dbReference type="Proteomes" id="UP000198211">
    <property type="component" value="Unassembled WGS sequence"/>
</dbReference>
<proteinExistence type="predicted"/>
<evidence type="ECO:0000256" key="1">
    <source>
        <dbReference type="SAM" id="MobiDB-lite"/>
    </source>
</evidence>
<reference evidence="3" key="1">
    <citation type="submission" date="2017-03" db="EMBL/GenBank/DDBJ databases">
        <title>Phytopthora megakarya and P. palmivora, two closely related causual agents of cacao black pod achieved similar genome size and gene model numbers by different mechanisms.</title>
        <authorList>
            <person name="Ali S."/>
            <person name="Shao J."/>
            <person name="Larry D.J."/>
            <person name="Kronmiller B."/>
            <person name="Shen D."/>
            <person name="Strem M.D."/>
            <person name="Melnick R.L."/>
            <person name="Guiltinan M.J."/>
            <person name="Tyler B.M."/>
            <person name="Meinhardt L.W."/>
            <person name="Bailey B.A."/>
        </authorList>
    </citation>
    <scope>NUCLEOTIDE SEQUENCE [LARGE SCALE GENOMIC DNA]</scope>
    <source>
        <strain evidence="3">zdho120</strain>
    </source>
</reference>
<gene>
    <name evidence="2" type="ORF">PHMEG_00021155</name>
</gene>
<name>A0A225VLY4_9STRA</name>
<protein>
    <submittedName>
        <fullName evidence="2">Uncharacterized protein</fullName>
    </submittedName>
</protein>
<dbReference type="EMBL" id="NBNE01003907">
    <property type="protein sequence ID" value="OWZ06571.1"/>
    <property type="molecule type" value="Genomic_DNA"/>
</dbReference>
<sequence>MKFLARFTLNSLVGVLRNMVTFIPIVKPFMQLLISTQHTVEQPGSPGTPMTDKLRFDLEWWQHLVFRMNSPVFLYQPEVDGWVLLQGTSGISIHCSTPQRIVQFSSSTTTAESELVAAILETMAAWVPVDNNLASWRHIRIHVRSSWEVRLLETMYCLSPEGQHLLRTLALAQTSRRLRLSVTRVLKNHHCDFLCLQDDSTGSPKQQSNSNAQVSIHQRYTRTPRNSSTAFCEAFQFPVWIDELSLESQARIVGLFAGMCALEGHNAQGKRNKYQTFNSKMAAVAFAHKSVWNARLNYKSPEFEHISQSYKRTNSHVDRKQPVTSPMLFEIHRLLQQERSTKNGNQLDLLWCSVVIAFFFLDRSSELWGPATKDNSTGGIDTEAQLDRVAEKPIQSKYCSGLARAIRYIKGTQIRHYKSGQRVICPVTGADTCLNFRKRWKADGRRLGPYPTSISTTTTTKKIDVAKLIKNAARTQGETRTIIRHIPCGLVGPVHY</sequence>
<accession>A0A225VLY4</accession>
<evidence type="ECO:0000313" key="3">
    <source>
        <dbReference type="Proteomes" id="UP000198211"/>
    </source>
</evidence>
<organism evidence="2 3">
    <name type="scientific">Phytophthora megakarya</name>
    <dbReference type="NCBI Taxonomy" id="4795"/>
    <lineage>
        <taxon>Eukaryota</taxon>
        <taxon>Sar</taxon>
        <taxon>Stramenopiles</taxon>
        <taxon>Oomycota</taxon>
        <taxon>Peronosporomycetes</taxon>
        <taxon>Peronosporales</taxon>
        <taxon>Peronosporaceae</taxon>
        <taxon>Phytophthora</taxon>
    </lineage>
</organism>
<comment type="caution">
    <text evidence="2">The sequence shown here is derived from an EMBL/GenBank/DDBJ whole genome shotgun (WGS) entry which is preliminary data.</text>
</comment>
<keyword evidence="3" id="KW-1185">Reference proteome</keyword>